<gene>
    <name evidence="14" type="ORF">FEM48_Zijuj06G0102600</name>
</gene>
<evidence type="ECO:0000256" key="5">
    <source>
        <dbReference type="ARBA" id="ARBA00022729"/>
    </source>
</evidence>
<dbReference type="PANTHER" id="PTHR32382">
    <property type="entry name" value="FASCICLIN-LIKE ARABINOGALACTAN PROTEIN"/>
    <property type="match status" value="1"/>
</dbReference>
<dbReference type="PROSITE" id="PS50213">
    <property type="entry name" value="FAS1"/>
    <property type="match status" value="1"/>
</dbReference>
<keyword evidence="7" id="KW-0472">Membrane</keyword>
<dbReference type="AlphaFoldDB" id="A0A978V8P5"/>
<reference evidence="14" key="1">
    <citation type="journal article" date="2021" name="Front. Plant Sci.">
        <title>Chromosome-Scale Genome Assembly for Chinese Sour Jujube and Insights Into Its Genome Evolution and Domestication Signature.</title>
        <authorList>
            <person name="Shen L.-Y."/>
            <person name="Luo H."/>
            <person name="Wang X.-L."/>
            <person name="Wang X.-M."/>
            <person name="Qiu X.-J."/>
            <person name="Liu H."/>
            <person name="Zhou S.-S."/>
            <person name="Jia K.-H."/>
            <person name="Nie S."/>
            <person name="Bao Y.-T."/>
            <person name="Zhang R.-G."/>
            <person name="Yun Q.-Z."/>
            <person name="Chai Y.-H."/>
            <person name="Lu J.-Y."/>
            <person name="Li Y."/>
            <person name="Zhao S.-W."/>
            <person name="Mao J.-F."/>
            <person name="Jia S.-G."/>
            <person name="Mao Y.-M."/>
        </authorList>
    </citation>
    <scope>NUCLEOTIDE SEQUENCE</scope>
    <source>
        <strain evidence="14">AT0</strain>
        <tissue evidence="14">Leaf</tissue>
    </source>
</reference>
<feature type="compositionally biased region" description="Low complexity" evidence="11">
    <location>
        <begin position="245"/>
        <end position="273"/>
    </location>
</feature>
<feature type="compositionally biased region" description="Pro residues" evidence="11">
    <location>
        <begin position="188"/>
        <end position="205"/>
    </location>
</feature>
<comment type="caution">
    <text evidence="14">The sequence shown here is derived from an EMBL/GenBank/DDBJ whole genome shotgun (WGS) entry which is preliminary data.</text>
</comment>
<dbReference type="GO" id="GO:0005886">
    <property type="term" value="C:plasma membrane"/>
    <property type="evidence" value="ECO:0007669"/>
    <property type="project" value="UniProtKB-SubCell"/>
</dbReference>
<dbReference type="Pfam" id="PF02469">
    <property type="entry name" value="Fasciclin"/>
    <property type="match status" value="1"/>
</dbReference>
<proteinExistence type="inferred from homology"/>
<evidence type="ECO:0000256" key="6">
    <source>
        <dbReference type="ARBA" id="ARBA00022974"/>
    </source>
</evidence>
<evidence type="ECO:0000256" key="11">
    <source>
        <dbReference type="SAM" id="MobiDB-lite"/>
    </source>
</evidence>
<evidence type="ECO:0000259" key="13">
    <source>
        <dbReference type="PROSITE" id="PS50213"/>
    </source>
</evidence>
<feature type="compositionally biased region" description="Low complexity" evidence="11">
    <location>
        <begin position="206"/>
        <end position="227"/>
    </location>
</feature>
<evidence type="ECO:0000256" key="2">
    <source>
        <dbReference type="ARBA" id="ARBA00007843"/>
    </source>
</evidence>
<keyword evidence="3" id="KW-1003">Cell membrane</keyword>
<accession>A0A978V8P5</accession>
<evidence type="ECO:0000256" key="8">
    <source>
        <dbReference type="ARBA" id="ARBA00023180"/>
    </source>
</evidence>
<dbReference type="PANTHER" id="PTHR32382:SF6">
    <property type="entry name" value="FASCICLIN-LIKE ARABINOGALACTAN PROTEIN 14"/>
    <property type="match status" value="1"/>
</dbReference>
<dbReference type="EMBL" id="JAEACU010000006">
    <property type="protein sequence ID" value="KAH7524280.1"/>
    <property type="molecule type" value="Genomic_DNA"/>
</dbReference>
<keyword evidence="6" id="KW-0654">Proteoglycan</keyword>
<keyword evidence="8" id="KW-0325">Glycoprotein</keyword>
<dbReference type="GO" id="GO:0098552">
    <property type="term" value="C:side of membrane"/>
    <property type="evidence" value="ECO:0007669"/>
    <property type="project" value="UniProtKB-KW"/>
</dbReference>
<comment type="subcellular location">
    <subcellularLocation>
        <location evidence="1">Cell membrane</location>
        <topology evidence="1">Lipid-anchor</topology>
        <topology evidence="1">GPI-anchor</topology>
    </subcellularLocation>
</comment>
<evidence type="ECO:0000256" key="1">
    <source>
        <dbReference type="ARBA" id="ARBA00004609"/>
    </source>
</evidence>
<sequence length="306" mass="31131">MDHKASSLLSLAVFFLLFISSATAFNITKLLGTFPEFSNLNSLLLQNKLSDEINSRRTITVLAVDNSALSSLSGKPNDLIKKVLSAHVILDYYDVEKLTKAGTSNKTTMLTTLFQASGQAVNQEGFINVGLINEGEIAFGSAVKGANLDSKLVKSVAAQPFNISVLQITKPIAIPGIDSSASQSPSSAPVPAPKSAPPAKSPVPSAPKKAPAAAPVPAKSKAPAPSAETPVAESPADTPVEAPESDAPSADAPTSDAPVSDAPSDAPGPAGSDVADGPKKSGGSRTEMMVGAAGVLTALVSYFVAL</sequence>
<protein>
    <recommendedName>
        <fullName evidence="13">FAS1 domain-containing protein</fullName>
    </recommendedName>
</protein>
<dbReference type="InterPro" id="IPR033254">
    <property type="entry name" value="Plant_FLA"/>
</dbReference>
<feature type="chain" id="PRO_5038068254" description="FAS1 domain-containing protein" evidence="12">
    <location>
        <begin position="25"/>
        <end position="306"/>
    </location>
</feature>
<evidence type="ECO:0000256" key="12">
    <source>
        <dbReference type="SAM" id="SignalP"/>
    </source>
</evidence>
<dbReference type="InterPro" id="IPR000782">
    <property type="entry name" value="FAS1_domain"/>
</dbReference>
<evidence type="ECO:0000256" key="7">
    <source>
        <dbReference type="ARBA" id="ARBA00023136"/>
    </source>
</evidence>
<evidence type="ECO:0000256" key="9">
    <source>
        <dbReference type="ARBA" id="ARBA00023288"/>
    </source>
</evidence>
<dbReference type="Proteomes" id="UP000813462">
    <property type="component" value="Unassembled WGS sequence"/>
</dbReference>
<evidence type="ECO:0000256" key="4">
    <source>
        <dbReference type="ARBA" id="ARBA00022622"/>
    </source>
</evidence>
<evidence type="ECO:0000313" key="14">
    <source>
        <dbReference type="EMBL" id="KAH7524280.1"/>
    </source>
</evidence>
<comment type="function">
    <text evidence="10">May be a cell surface adhesion protein.</text>
</comment>
<keyword evidence="9" id="KW-0449">Lipoprotein</keyword>
<evidence type="ECO:0000256" key="10">
    <source>
        <dbReference type="ARBA" id="ARBA00024686"/>
    </source>
</evidence>
<feature type="domain" description="FAS1" evidence="13">
    <location>
        <begin position="24"/>
        <end position="172"/>
    </location>
</feature>
<evidence type="ECO:0000313" key="15">
    <source>
        <dbReference type="Proteomes" id="UP000813462"/>
    </source>
</evidence>
<feature type="signal peptide" evidence="12">
    <location>
        <begin position="1"/>
        <end position="24"/>
    </location>
</feature>
<comment type="similarity">
    <text evidence="2">Belongs to the fasciclin-like AGP family.</text>
</comment>
<organism evidence="14 15">
    <name type="scientific">Ziziphus jujuba var. spinosa</name>
    <dbReference type="NCBI Taxonomy" id="714518"/>
    <lineage>
        <taxon>Eukaryota</taxon>
        <taxon>Viridiplantae</taxon>
        <taxon>Streptophyta</taxon>
        <taxon>Embryophyta</taxon>
        <taxon>Tracheophyta</taxon>
        <taxon>Spermatophyta</taxon>
        <taxon>Magnoliopsida</taxon>
        <taxon>eudicotyledons</taxon>
        <taxon>Gunneridae</taxon>
        <taxon>Pentapetalae</taxon>
        <taxon>rosids</taxon>
        <taxon>fabids</taxon>
        <taxon>Rosales</taxon>
        <taxon>Rhamnaceae</taxon>
        <taxon>Paliureae</taxon>
        <taxon>Ziziphus</taxon>
    </lineage>
</organism>
<keyword evidence="5 12" id="KW-0732">Signal</keyword>
<dbReference type="SUPFAM" id="SSF82153">
    <property type="entry name" value="FAS1 domain"/>
    <property type="match status" value="1"/>
</dbReference>
<dbReference type="OrthoDB" id="694090at2759"/>
<name>A0A978V8P5_ZIZJJ</name>
<keyword evidence="4" id="KW-0336">GPI-anchor</keyword>
<evidence type="ECO:0000256" key="3">
    <source>
        <dbReference type="ARBA" id="ARBA00022475"/>
    </source>
</evidence>
<dbReference type="Gene3D" id="2.30.180.10">
    <property type="entry name" value="FAS1 domain"/>
    <property type="match status" value="1"/>
</dbReference>
<feature type="region of interest" description="Disordered" evidence="11">
    <location>
        <begin position="177"/>
        <end position="286"/>
    </location>
</feature>
<dbReference type="InterPro" id="IPR036378">
    <property type="entry name" value="FAS1_dom_sf"/>
</dbReference>
<dbReference type="FunFam" id="2.30.180.10:FF:000015">
    <property type="entry name" value="Fasciclin-like arabinogalactan protein 3"/>
    <property type="match status" value="1"/>
</dbReference>